<comment type="similarity">
    <text evidence="1">Belongs to the peptidase C1 family.</text>
</comment>
<dbReference type="RefSeq" id="WP_150417244.1">
    <property type="nucleotide sequence ID" value="NZ_VYQF01000017.1"/>
</dbReference>
<evidence type="ECO:0000256" key="1">
    <source>
        <dbReference type="ARBA" id="ARBA00008455"/>
    </source>
</evidence>
<protein>
    <submittedName>
        <fullName evidence="3">Peptidase C1A</fullName>
    </submittedName>
</protein>
<dbReference type="SMART" id="SM00645">
    <property type="entry name" value="Pept_C1"/>
    <property type="match status" value="1"/>
</dbReference>
<keyword evidence="4" id="KW-1185">Reference proteome</keyword>
<evidence type="ECO:0000259" key="2">
    <source>
        <dbReference type="SMART" id="SM00645"/>
    </source>
</evidence>
<name>A0A5J5IAI5_9BACT</name>
<dbReference type="InterPro" id="IPR000169">
    <property type="entry name" value="Pept_cys_AS"/>
</dbReference>
<dbReference type="EMBL" id="VYQF01000017">
    <property type="protein sequence ID" value="KAA9034353.1"/>
    <property type="molecule type" value="Genomic_DNA"/>
</dbReference>
<dbReference type="SUPFAM" id="SSF89372">
    <property type="entry name" value="Fucose-specific lectin"/>
    <property type="match status" value="1"/>
</dbReference>
<dbReference type="SUPFAM" id="SSF54001">
    <property type="entry name" value="Cysteine proteinases"/>
    <property type="match status" value="1"/>
</dbReference>
<dbReference type="PANTHER" id="PTHR12411">
    <property type="entry name" value="CYSTEINE PROTEASE FAMILY C1-RELATED"/>
    <property type="match status" value="1"/>
</dbReference>
<dbReference type="Proteomes" id="UP000326903">
    <property type="component" value="Unassembled WGS sequence"/>
</dbReference>
<feature type="domain" description="Peptidase C1A papain C-terminal" evidence="2">
    <location>
        <begin position="113"/>
        <end position="326"/>
    </location>
</feature>
<proteinExistence type="inferred from homology"/>
<sequence>MAQIRTRQIKILDLRKFLINKKFSWQIPASFKLADNKIHSLGGDPTKFTLPKVVPKLDLKKIIDDKTGNPFLLERRKALGFIKEAKPKTKLAVHEISPNIKEAYLKDILLPKLSPSVDWRNRWGWNWITKIKDQGGCESCWVFSGVGIVEAMTRIEHCVWSKRSEGDVHDGMHVTCAQTGDPGSALTWMENNGVADPDCYPYRPGDYTWAPTPDRSGRTVKIPPHTNMGNTNDQKTWIDTVGPITLCYDVYNDFDIYWNSGANGVYRKANIPNNNLRGSHCVVAVGYDNVQQCWICKNSWGNGGDHGFFRIGYGEVNSDYYWKYGVKITNPDPWTKRRLHNGNIIESGNGALHRNFEMLATSGGIHMKHWWRDGSSNNWGAGPVLANDVAVCPTFTGTTFNRNFECVYMTTSRRLHHWWFNQAAGTWNDGGIFGPFDAYGVPGFLQSNYGAPGNFEVVVRTLTGQLNHWWRDGGGWHDGGRFGSGIMLSGATLIQSNYGMKGNLELVAVINTGQMQHFWRDDDHGFVWHAGVVFGSGIYSTPVMIEGEYGASDEDRVGNYELCVAVGGAVQHWWRDNAGGTGWHYGATFGSNVRTVAGLVEGSYGFNLEVIVITNSSQLQHYWRDGAGWHPGPVIGPA</sequence>
<evidence type="ECO:0000313" key="3">
    <source>
        <dbReference type="EMBL" id="KAA9034353.1"/>
    </source>
</evidence>
<dbReference type="PROSITE" id="PS00639">
    <property type="entry name" value="THIOL_PROTEASE_HIS"/>
    <property type="match status" value="1"/>
</dbReference>
<dbReference type="PROSITE" id="PS00139">
    <property type="entry name" value="THIOL_PROTEASE_CYS"/>
    <property type="match status" value="1"/>
</dbReference>
<dbReference type="InterPro" id="IPR000668">
    <property type="entry name" value="Peptidase_C1A_C"/>
</dbReference>
<dbReference type="Pfam" id="PF00112">
    <property type="entry name" value="Peptidase_C1"/>
    <property type="match status" value="1"/>
</dbReference>
<gene>
    <name evidence="3" type="ORF">FW778_22840</name>
</gene>
<dbReference type="GO" id="GO:0008234">
    <property type="term" value="F:cysteine-type peptidase activity"/>
    <property type="evidence" value="ECO:0007669"/>
    <property type="project" value="InterPro"/>
</dbReference>
<dbReference type="GO" id="GO:0006508">
    <property type="term" value="P:proteolysis"/>
    <property type="evidence" value="ECO:0007669"/>
    <property type="project" value="InterPro"/>
</dbReference>
<comment type="caution">
    <text evidence="3">The sequence shown here is derived from an EMBL/GenBank/DDBJ whole genome shotgun (WGS) entry which is preliminary data.</text>
</comment>
<reference evidence="3 4" key="1">
    <citation type="submission" date="2019-09" db="EMBL/GenBank/DDBJ databases">
        <title>Draft genome sequence of Ginsengibacter sp. BR5-29.</title>
        <authorList>
            <person name="Im W.-T."/>
        </authorList>
    </citation>
    <scope>NUCLEOTIDE SEQUENCE [LARGE SCALE GENOMIC DNA]</scope>
    <source>
        <strain evidence="3 4">BR5-29</strain>
    </source>
</reference>
<dbReference type="InterPro" id="IPR025660">
    <property type="entry name" value="Pept_his_AS"/>
</dbReference>
<dbReference type="Gene3D" id="3.90.70.10">
    <property type="entry name" value="Cysteine proteinases"/>
    <property type="match status" value="1"/>
</dbReference>
<organism evidence="3 4">
    <name type="scientific">Ginsengibacter hankyongi</name>
    <dbReference type="NCBI Taxonomy" id="2607284"/>
    <lineage>
        <taxon>Bacteria</taxon>
        <taxon>Pseudomonadati</taxon>
        <taxon>Bacteroidota</taxon>
        <taxon>Chitinophagia</taxon>
        <taxon>Chitinophagales</taxon>
        <taxon>Chitinophagaceae</taxon>
        <taxon>Ginsengibacter</taxon>
    </lineage>
</organism>
<dbReference type="AlphaFoldDB" id="A0A5J5IAI5"/>
<accession>A0A5J5IAI5</accession>
<dbReference type="InterPro" id="IPR038765">
    <property type="entry name" value="Papain-like_cys_pep_sf"/>
</dbReference>
<dbReference type="Gene3D" id="2.120.10.70">
    <property type="entry name" value="Fucose-specific lectin"/>
    <property type="match status" value="1"/>
</dbReference>
<dbReference type="InterPro" id="IPR013128">
    <property type="entry name" value="Peptidase_C1A"/>
</dbReference>
<evidence type="ECO:0000313" key="4">
    <source>
        <dbReference type="Proteomes" id="UP000326903"/>
    </source>
</evidence>